<dbReference type="RefSeq" id="WP_135190656.1">
    <property type="nucleotide sequence ID" value="NZ_SPUM01000107.1"/>
</dbReference>
<dbReference type="EMBL" id="SPUM01000107">
    <property type="protein sequence ID" value="TFW30756.1"/>
    <property type="molecule type" value="Genomic_DNA"/>
</dbReference>
<dbReference type="OrthoDB" id="9149570at2"/>
<sequence length="298" mass="33389">MYQLVQVRRPLSANFTQLPNDLVRNFSLSLKARGLLALLLSLSPKAHVSLDRLSAGKLDGEAAVRSAMKELEKHGYLHVVRERGPTGQFVRTRWLVSDQPIMDWTPYLGNRAVDKPAVAPPANDIPPHTNTKLLEKQKTIRTTTAMKPSTLQSLSIDDRNRESWLWFCEKLSLDPEKTRRDCGGLDQAMAIDLLAEAYGRKQQGSIRTSVPQLLTGLIHRARDGKFNLCAGAHIRADMPEILRRQRAVQLAALPALAPSVPHGSVNITSPKEHIENIKHLLKHPKRDACQLETEHERS</sequence>
<dbReference type="Proteomes" id="UP000297258">
    <property type="component" value="Unassembled WGS sequence"/>
</dbReference>
<protein>
    <recommendedName>
        <fullName evidence="3">Helix-turn-helix domain-containing protein</fullName>
    </recommendedName>
</protein>
<comment type="caution">
    <text evidence="1">The sequence shown here is derived from an EMBL/GenBank/DDBJ whole genome shotgun (WGS) entry which is preliminary data.</text>
</comment>
<dbReference type="AlphaFoldDB" id="A0A4Y9T180"/>
<accession>A0A4Y9T180</accession>
<organism evidence="1 2">
    <name type="scientific">Massilia horti</name>
    <dbReference type="NCBI Taxonomy" id="2562153"/>
    <lineage>
        <taxon>Bacteria</taxon>
        <taxon>Pseudomonadati</taxon>
        <taxon>Pseudomonadota</taxon>
        <taxon>Betaproteobacteria</taxon>
        <taxon>Burkholderiales</taxon>
        <taxon>Oxalobacteraceae</taxon>
        <taxon>Telluria group</taxon>
        <taxon>Massilia</taxon>
    </lineage>
</organism>
<proteinExistence type="predicted"/>
<reference evidence="1 2" key="1">
    <citation type="submission" date="2019-03" db="EMBL/GenBank/DDBJ databases">
        <title>Draft genome of Massilia hortus sp. nov., a novel bacterial species of the Oxalobacteraceae family.</title>
        <authorList>
            <person name="Peta V."/>
            <person name="Raths R."/>
            <person name="Bucking H."/>
        </authorList>
    </citation>
    <scope>NUCLEOTIDE SEQUENCE [LARGE SCALE GENOMIC DNA]</scope>
    <source>
        <strain evidence="1 2">ONC3</strain>
    </source>
</reference>
<name>A0A4Y9T180_9BURK</name>
<evidence type="ECO:0000313" key="1">
    <source>
        <dbReference type="EMBL" id="TFW30756.1"/>
    </source>
</evidence>
<keyword evidence="2" id="KW-1185">Reference proteome</keyword>
<evidence type="ECO:0000313" key="2">
    <source>
        <dbReference type="Proteomes" id="UP000297258"/>
    </source>
</evidence>
<gene>
    <name evidence="1" type="ORF">E4O92_15590</name>
</gene>
<evidence type="ECO:0008006" key="3">
    <source>
        <dbReference type="Google" id="ProtNLM"/>
    </source>
</evidence>